<comment type="caution">
    <text evidence="2">The sequence shown here is derived from an EMBL/GenBank/DDBJ whole genome shotgun (WGS) entry which is preliminary data.</text>
</comment>
<dbReference type="EMBL" id="PCSX01000033">
    <property type="protein sequence ID" value="PIP58085.1"/>
    <property type="molecule type" value="Genomic_DNA"/>
</dbReference>
<dbReference type="AlphaFoldDB" id="A0A2H0BK83"/>
<dbReference type="Proteomes" id="UP000229334">
    <property type="component" value="Unassembled WGS sequence"/>
</dbReference>
<evidence type="ECO:0000313" key="2">
    <source>
        <dbReference type="EMBL" id="PIP58085.1"/>
    </source>
</evidence>
<reference evidence="2 3" key="1">
    <citation type="submission" date="2017-09" db="EMBL/GenBank/DDBJ databases">
        <title>Depth-based differentiation of microbial function through sediment-hosted aquifers and enrichment of novel symbionts in the deep terrestrial subsurface.</title>
        <authorList>
            <person name="Probst A.J."/>
            <person name="Ladd B."/>
            <person name="Jarett J.K."/>
            <person name="Geller-Mcgrath D.E."/>
            <person name="Sieber C.M."/>
            <person name="Emerson J.B."/>
            <person name="Anantharaman K."/>
            <person name="Thomas B.C."/>
            <person name="Malmstrom R."/>
            <person name="Stieglmeier M."/>
            <person name="Klingl A."/>
            <person name="Woyke T."/>
            <person name="Ryan C.M."/>
            <person name="Banfield J.F."/>
        </authorList>
    </citation>
    <scope>NUCLEOTIDE SEQUENCE [LARGE SCALE GENOMIC DNA]</scope>
    <source>
        <strain evidence="2">CG22_combo_CG10-13_8_21_14_all_37_9</strain>
    </source>
</reference>
<name>A0A2H0BK83_9BACT</name>
<evidence type="ECO:0000256" key="1">
    <source>
        <dbReference type="SAM" id="Phobius"/>
    </source>
</evidence>
<gene>
    <name evidence="2" type="ORF">COX02_02145</name>
</gene>
<accession>A0A2H0BK83</accession>
<keyword evidence="1" id="KW-1133">Transmembrane helix</keyword>
<organism evidence="2 3">
    <name type="scientific">Candidatus Vogelbacteria bacterium CG22_combo_CG10-13_8_21_14_all_37_9</name>
    <dbReference type="NCBI Taxonomy" id="1975046"/>
    <lineage>
        <taxon>Bacteria</taxon>
        <taxon>Candidatus Vogeliibacteriota</taxon>
    </lineage>
</organism>
<feature type="transmembrane region" description="Helical" evidence="1">
    <location>
        <begin position="38"/>
        <end position="59"/>
    </location>
</feature>
<proteinExistence type="predicted"/>
<feature type="non-terminal residue" evidence="2">
    <location>
        <position position="579"/>
    </location>
</feature>
<protein>
    <submittedName>
        <fullName evidence="2">Uncharacterized protein</fullName>
    </submittedName>
</protein>
<keyword evidence="1" id="KW-0472">Membrane</keyword>
<sequence>MESNQTKFSSINSSISTPFQPSIPSQVPIPPKSSFSKIVAWIILIIIVLILVGLGYAYFQKIWPFTINTYSEDNFSSSLLTKIGQINSASYTVSGALNVTPRDQDARPFVSTIQDTPELRQSYINDSKRLKDVSAIISTLNNLSNYSTYHFINSPAPITKPYPTNIKNLFTSNKSRSFGSSRSITDSTTKNDYEYMASASGKNFILTVNFETDDAINIIKKNKYVATTTIISGKKVSFTRDSYSYLSMSAEPPKPFLTKMSESMKSLPPDVNVKTSFSASSQLKPAGEADWTFNLDAEGDFGDLTYKINAETLKKEEDYYFRINNIPSLFLFGDLASIKGKWVKISSKASVETTKKTSSTLSSLTNSIPDVEKKYQENREKFIQFTKKLVTIADAEKVITFKTKPHLETVDGKRLIKYDLRLKREAILPFYIRLQQELSRDQNFSDYQNLIVDQGLINYLQSKDFGETFDYFDKNTNLTLWTDEDGFPVIIQNSIRVVPPDTATQLAGKQIMVTFKLIINNINQSIEIKAPAESIPIEKIINDFNKNNGTSIANDKLSTFRANLTSIRTYAEINYNNNN</sequence>
<keyword evidence="1" id="KW-0812">Transmembrane</keyword>
<evidence type="ECO:0000313" key="3">
    <source>
        <dbReference type="Proteomes" id="UP000229334"/>
    </source>
</evidence>